<dbReference type="EMBL" id="JAVAMP010000013">
    <property type="protein sequence ID" value="MDP5276240.1"/>
    <property type="molecule type" value="Genomic_DNA"/>
</dbReference>
<dbReference type="InterPro" id="IPR001647">
    <property type="entry name" value="HTH_TetR"/>
</dbReference>
<dbReference type="RefSeq" id="WP_305993550.1">
    <property type="nucleotide sequence ID" value="NZ_JAVAMP010000013.1"/>
</dbReference>
<protein>
    <submittedName>
        <fullName evidence="4">TetR/AcrR family transcriptional regulator</fullName>
    </submittedName>
</protein>
<dbReference type="SUPFAM" id="SSF46689">
    <property type="entry name" value="Homeodomain-like"/>
    <property type="match status" value="1"/>
</dbReference>
<name>A0ABT9J5G0_9BACL</name>
<dbReference type="Proteomes" id="UP001231941">
    <property type="component" value="Unassembled WGS sequence"/>
</dbReference>
<dbReference type="Pfam" id="PF00440">
    <property type="entry name" value="TetR_N"/>
    <property type="match status" value="1"/>
</dbReference>
<proteinExistence type="predicted"/>
<evidence type="ECO:0000313" key="4">
    <source>
        <dbReference type="EMBL" id="MDP5276240.1"/>
    </source>
</evidence>
<evidence type="ECO:0000256" key="1">
    <source>
        <dbReference type="ARBA" id="ARBA00023125"/>
    </source>
</evidence>
<dbReference type="Gene3D" id="1.10.357.10">
    <property type="entry name" value="Tetracycline Repressor, domain 2"/>
    <property type="match status" value="1"/>
</dbReference>
<evidence type="ECO:0000256" key="2">
    <source>
        <dbReference type="PROSITE-ProRule" id="PRU00335"/>
    </source>
</evidence>
<organism evidence="4 5">
    <name type="scientific">Chengkuizengella axinellae</name>
    <dbReference type="NCBI Taxonomy" id="3064388"/>
    <lineage>
        <taxon>Bacteria</taxon>
        <taxon>Bacillati</taxon>
        <taxon>Bacillota</taxon>
        <taxon>Bacilli</taxon>
        <taxon>Bacillales</taxon>
        <taxon>Paenibacillaceae</taxon>
        <taxon>Chengkuizengella</taxon>
    </lineage>
</organism>
<feature type="domain" description="HTH tetR-type" evidence="3">
    <location>
        <begin position="10"/>
        <end position="70"/>
    </location>
</feature>
<evidence type="ECO:0000313" key="5">
    <source>
        <dbReference type="Proteomes" id="UP001231941"/>
    </source>
</evidence>
<gene>
    <name evidence="4" type="ORF">Q5Y73_19260</name>
</gene>
<dbReference type="InterPro" id="IPR009057">
    <property type="entry name" value="Homeodomain-like_sf"/>
</dbReference>
<feature type="DNA-binding region" description="H-T-H motif" evidence="2">
    <location>
        <begin position="33"/>
        <end position="52"/>
    </location>
</feature>
<keyword evidence="5" id="KW-1185">Reference proteome</keyword>
<comment type="caution">
    <text evidence="4">The sequence shown here is derived from an EMBL/GenBank/DDBJ whole genome shotgun (WGS) entry which is preliminary data.</text>
</comment>
<sequence length="223" mass="26510">MRKIEPELREEMKKTYVGKLMNVIRIKGFNSLKIQDMAKYMQISKASLYNYFSSKEEIIQEITQTYIVYFEEVDQAILNNELTYIDRFQKVFEQEVLTFIYISELFLEELKVGFPDLYDGIISARRKRKENIRQFYEVGLKEGVFNELNPSIFIVQDEVMLRKLLDPAFLLAEGLTIKQVLKDYYQAKKIQVFKADKLTTMNDDSKIMEKIEYLTRKLSNSYS</sequence>
<accession>A0ABT9J5G0</accession>
<keyword evidence="1 2" id="KW-0238">DNA-binding</keyword>
<dbReference type="PROSITE" id="PS50977">
    <property type="entry name" value="HTH_TETR_2"/>
    <property type="match status" value="1"/>
</dbReference>
<reference evidence="4 5" key="1">
    <citation type="submission" date="2023-08" db="EMBL/GenBank/DDBJ databases">
        <authorList>
            <person name="Park J.-S."/>
        </authorList>
    </citation>
    <scope>NUCLEOTIDE SEQUENCE [LARGE SCALE GENOMIC DNA]</scope>
    <source>
        <strain evidence="4 5">2205SS18-9</strain>
    </source>
</reference>
<evidence type="ECO:0000259" key="3">
    <source>
        <dbReference type="PROSITE" id="PS50977"/>
    </source>
</evidence>